<proteinExistence type="predicted"/>
<dbReference type="Proteomes" id="UP001597541">
    <property type="component" value="Unassembled WGS sequence"/>
</dbReference>
<reference evidence="2" key="1">
    <citation type="journal article" date="2019" name="Int. J. Syst. Evol. Microbiol.">
        <title>The Global Catalogue of Microorganisms (GCM) 10K type strain sequencing project: providing services to taxonomists for standard genome sequencing and annotation.</title>
        <authorList>
            <consortium name="The Broad Institute Genomics Platform"/>
            <consortium name="The Broad Institute Genome Sequencing Center for Infectious Disease"/>
            <person name="Wu L."/>
            <person name="Ma J."/>
        </authorList>
    </citation>
    <scope>NUCLEOTIDE SEQUENCE [LARGE SCALE GENOMIC DNA]</scope>
    <source>
        <strain evidence="2">KCTC 3950</strain>
    </source>
</reference>
<keyword evidence="2" id="KW-1185">Reference proteome</keyword>
<gene>
    <name evidence="1" type="ORF">ACFSUF_17215</name>
</gene>
<sequence>MHRKHAIEMVKSYTFDELMDWKKHVLFCLQWHKKDNNRIEIEDCEFLLKEIEDQMLKLKPKDT</sequence>
<dbReference type="RefSeq" id="WP_377604700.1">
    <property type="nucleotide sequence ID" value="NZ_JBHUME010000010.1"/>
</dbReference>
<dbReference type="EMBL" id="JBHUME010000010">
    <property type="protein sequence ID" value="MFD2614150.1"/>
    <property type="molecule type" value="Genomic_DNA"/>
</dbReference>
<organism evidence="1 2">
    <name type="scientific">Paenibacillus gansuensis</name>
    <dbReference type="NCBI Taxonomy" id="306542"/>
    <lineage>
        <taxon>Bacteria</taxon>
        <taxon>Bacillati</taxon>
        <taxon>Bacillota</taxon>
        <taxon>Bacilli</taxon>
        <taxon>Bacillales</taxon>
        <taxon>Paenibacillaceae</taxon>
        <taxon>Paenibacillus</taxon>
    </lineage>
</organism>
<evidence type="ECO:0000313" key="2">
    <source>
        <dbReference type="Proteomes" id="UP001597541"/>
    </source>
</evidence>
<comment type="caution">
    <text evidence="1">The sequence shown here is derived from an EMBL/GenBank/DDBJ whole genome shotgun (WGS) entry which is preliminary data.</text>
</comment>
<name>A0ABW5PI03_9BACL</name>
<accession>A0ABW5PI03</accession>
<protein>
    <submittedName>
        <fullName evidence="1">Uncharacterized protein</fullName>
    </submittedName>
</protein>
<evidence type="ECO:0000313" key="1">
    <source>
        <dbReference type="EMBL" id="MFD2614150.1"/>
    </source>
</evidence>